<reference evidence="2 3" key="1">
    <citation type="submission" date="2020-08" db="EMBL/GenBank/DDBJ databases">
        <title>Sequencing the genomes of 1000 actinobacteria strains.</title>
        <authorList>
            <person name="Klenk H.-P."/>
        </authorList>
    </citation>
    <scope>NUCLEOTIDE SEQUENCE [LARGE SCALE GENOMIC DNA]</scope>
    <source>
        <strain evidence="2 3">DSM 45507</strain>
    </source>
</reference>
<sequence>MSYLDDPREEERLWKVREAGLGATAYPLGGEGVYAVTPQERFVWGGAYEPGSLIWRSRWVTPTGMIECREALAFPGERGRAVLLRRIIARVGDARVHVVCDPRPGFGACRPPREGPPDAGRHDRRRHRRTCHAPLRALAAHARRPPPRRRAAARMRRPPERVRAPCPAFTPWGGCRIGWRAAGRREGPLMSEVWWIVGRGLLGGLLVMAFAVIGEMLTPKRFAGIFAAAPAVALAGMTITVLQKGEHQLGEDALGMIAGSVALVAYCAVAVPFVRRLGALAGSLTALAVWAAVAGAGWALIA</sequence>
<evidence type="ECO:0000313" key="2">
    <source>
        <dbReference type="EMBL" id="MBB5782750.1"/>
    </source>
</evidence>
<organism evidence="2 3">
    <name type="scientific">Nonomuraea jabiensis</name>
    <dbReference type="NCBI Taxonomy" id="882448"/>
    <lineage>
        <taxon>Bacteria</taxon>
        <taxon>Bacillati</taxon>
        <taxon>Actinomycetota</taxon>
        <taxon>Actinomycetes</taxon>
        <taxon>Streptosporangiales</taxon>
        <taxon>Streptosporangiaceae</taxon>
        <taxon>Nonomuraea</taxon>
    </lineage>
</organism>
<evidence type="ECO:0008006" key="4">
    <source>
        <dbReference type="Google" id="ProtNLM"/>
    </source>
</evidence>
<feature type="transmembrane region" description="Helical" evidence="1">
    <location>
        <begin position="222"/>
        <end position="242"/>
    </location>
</feature>
<dbReference type="EMBL" id="JACHMB010000001">
    <property type="protein sequence ID" value="MBB5782750.1"/>
    <property type="molecule type" value="Genomic_DNA"/>
</dbReference>
<evidence type="ECO:0000313" key="3">
    <source>
        <dbReference type="Proteomes" id="UP000579153"/>
    </source>
</evidence>
<feature type="transmembrane region" description="Helical" evidence="1">
    <location>
        <begin position="193"/>
        <end position="216"/>
    </location>
</feature>
<proteinExistence type="predicted"/>
<dbReference type="Proteomes" id="UP000579153">
    <property type="component" value="Unassembled WGS sequence"/>
</dbReference>
<keyword evidence="1" id="KW-0812">Transmembrane</keyword>
<dbReference type="InterPro" id="IPR021493">
    <property type="entry name" value="DUF3147"/>
</dbReference>
<comment type="caution">
    <text evidence="2">The sequence shown here is derived from an EMBL/GenBank/DDBJ whole genome shotgun (WGS) entry which is preliminary data.</text>
</comment>
<accession>A0A7W9GF93</accession>
<feature type="transmembrane region" description="Helical" evidence="1">
    <location>
        <begin position="280"/>
        <end position="301"/>
    </location>
</feature>
<keyword evidence="1" id="KW-1133">Transmembrane helix</keyword>
<evidence type="ECO:0000256" key="1">
    <source>
        <dbReference type="SAM" id="Phobius"/>
    </source>
</evidence>
<feature type="transmembrane region" description="Helical" evidence="1">
    <location>
        <begin position="254"/>
        <end position="274"/>
    </location>
</feature>
<keyword evidence="3" id="KW-1185">Reference proteome</keyword>
<keyword evidence="1" id="KW-0472">Membrane</keyword>
<dbReference type="RefSeq" id="WP_313046373.1">
    <property type="nucleotide sequence ID" value="NZ_JACHMB010000001.1"/>
</dbReference>
<name>A0A7W9GF93_9ACTN</name>
<dbReference type="Pfam" id="PF11345">
    <property type="entry name" value="DUF3147"/>
    <property type="match status" value="1"/>
</dbReference>
<protein>
    <recommendedName>
        <fullName evidence="4">DUF3147 family protein</fullName>
    </recommendedName>
</protein>
<gene>
    <name evidence="2" type="ORF">HD596_009506</name>
</gene>
<dbReference type="AlphaFoldDB" id="A0A7W9GF93"/>